<keyword evidence="2" id="KW-1185">Reference proteome</keyword>
<protein>
    <submittedName>
        <fullName evidence="1">Uncharacterized protein</fullName>
    </submittedName>
</protein>
<evidence type="ECO:0000313" key="2">
    <source>
        <dbReference type="Proteomes" id="UP000523087"/>
    </source>
</evidence>
<evidence type="ECO:0000313" key="1">
    <source>
        <dbReference type="EMBL" id="MBA2874373.1"/>
    </source>
</evidence>
<name>A0A7W0BXU8_9BACL</name>
<dbReference type="Proteomes" id="UP000523087">
    <property type="component" value="Unassembled WGS sequence"/>
</dbReference>
<dbReference type="EMBL" id="JACDUT010000003">
    <property type="protein sequence ID" value="MBA2874373.1"/>
    <property type="molecule type" value="Genomic_DNA"/>
</dbReference>
<sequence length="40" mass="4709">MKMVIKLQNEALDEMKLVNNCIMLDMFSEGFLNKIYLTLL</sequence>
<proteinExistence type="predicted"/>
<organism evidence="1 2">
    <name type="scientific">Thermaerobacillus caldiproteolyticus</name>
    <dbReference type="NCBI Taxonomy" id="247480"/>
    <lineage>
        <taxon>Bacteria</taxon>
        <taxon>Bacillati</taxon>
        <taxon>Bacillota</taxon>
        <taxon>Bacilli</taxon>
        <taxon>Bacillales</taxon>
        <taxon>Anoxybacillaceae</taxon>
        <taxon>Thermaerobacillus</taxon>
    </lineage>
</organism>
<dbReference type="AlphaFoldDB" id="A0A7W0BXU8"/>
<comment type="caution">
    <text evidence="1">The sequence shown here is derived from an EMBL/GenBank/DDBJ whole genome shotgun (WGS) entry which is preliminary data.</text>
</comment>
<accession>A0A7W0BXU8</accession>
<gene>
    <name evidence="1" type="ORF">HNR31_001143</name>
</gene>
<reference evidence="1 2" key="1">
    <citation type="submission" date="2020-07" db="EMBL/GenBank/DDBJ databases">
        <title>Genomic Encyclopedia of Type Strains, Phase IV (KMG-IV): sequencing the most valuable type-strain genomes for metagenomic binning, comparative biology and taxonomic classification.</title>
        <authorList>
            <person name="Goeker M."/>
        </authorList>
    </citation>
    <scope>NUCLEOTIDE SEQUENCE [LARGE SCALE GENOMIC DNA]</scope>
    <source>
        <strain evidence="1 2">DSM 15730</strain>
    </source>
</reference>